<dbReference type="AlphaFoldDB" id="A0A921YNM1"/>
<protein>
    <submittedName>
        <fullName evidence="2">Uncharacterized protein</fullName>
    </submittedName>
</protein>
<comment type="caution">
    <text evidence="2">The sequence shown here is derived from an EMBL/GenBank/DDBJ whole genome shotgun (WGS) entry which is preliminary data.</text>
</comment>
<evidence type="ECO:0000313" key="2">
    <source>
        <dbReference type="EMBL" id="KAG6441947.1"/>
    </source>
</evidence>
<reference evidence="2" key="2">
    <citation type="submission" date="2020-12" db="EMBL/GenBank/DDBJ databases">
        <authorList>
            <person name="Kanost M."/>
        </authorList>
    </citation>
    <scope>NUCLEOTIDE SEQUENCE</scope>
</reference>
<sequence length="235" mass="26660">MLKVYVIFTLVLPALVSSSVESNGRVMDHTTFISKLIQETVYEWEQRGFSILTIDEFSQAINVTMYGWQVVGNVTYTNAFLNSIQKLEIRNMIQHVSRWVVDGERVPMASVRGTLFLFDSSYGYDVLFDELDVGLHRFTGSFGYTRTEIVFEIQKNLITNKLSASATLINLSGGYARMVYLPANNITEVLSREFSAITAFESIRNWARNILGPIMLEIAETKVEFPKICFSNSVC</sequence>
<feature type="signal peptide" evidence="1">
    <location>
        <begin position="1"/>
        <end position="18"/>
    </location>
</feature>
<accession>A0A921YNM1</accession>
<dbReference type="Proteomes" id="UP000791440">
    <property type="component" value="Unassembled WGS sequence"/>
</dbReference>
<reference evidence="2" key="1">
    <citation type="journal article" date="2016" name="Insect Biochem. Mol. Biol.">
        <title>Multifaceted biological insights from a draft genome sequence of the tobacco hornworm moth, Manduca sexta.</title>
        <authorList>
            <person name="Kanost M.R."/>
            <person name="Arrese E.L."/>
            <person name="Cao X."/>
            <person name="Chen Y.R."/>
            <person name="Chellapilla S."/>
            <person name="Goldsmith M.R."/>
            <person name="Grosse-Wilde E."/>
            <person name="Heckel D.G."/>
            <person name="Herndon N."/>
            <person name="Jiang H."/>
            <person name="Papanicolaou A."/>
            <person name="Qu J."/>
            <person name="Soulages J.L."/>
            <person name="Vogel H."/>
            <person name="Walters J."/>
            <person name="Waterhouse R.M."/>
            <person name="Ahn S.J."/>
            <person name="Almeida F.C."/>
            <person name="An C."/>
            <person name="Aqrawi P."/>
            <person name="Bretschneider A."/>
            <person name="Bryant W.B."/>
            <person name="Bucks S."/>
            <person name="Chao H."/>
            <person name="Chevignon G."/>
            <person name="Christen J.M."/>
            <person name="Clarke D.F."/>
            <person name="Dittmer N.T."/>
            <person name="Ferguson L.C.F."/>
            <person name="Garavelou S."/>
            <person name="Gordon K.H.J."/>
            <person name="Gunaratna R.T."/>
            <person name="Han Y."/>
            <person name="Hauser F."/>
            <person name="He Y."/>
            <person name="Heidel-Fischer H."/>
            <person name="Hirsh A."/>
            <person name="Hu Y."/>
            <person name="Jiang H."/>
            <person name="Kalra D."/>
            <person name="Klinner C."/>
            <person name="Konig C."/>
            <person name="Kovar C."/>
            <person name="Kroll A.R."/>
            <person name="Kuwar S.S."/>
            <person name="Lee S.L."/>
            <person name="Lehman R."/>
            <person name="Li K."/>
            <person name="Li Z."/>
            <person name="Liang H."/>
            <person name="Lovelace S."/>
            <person name="Lu Z."/>
            <person name="Mansfield J.H."/>
            <person name="McCulloch K.J."/>
            <person name="Mathew T."/>
            <person name="Morton B."/>
            <person name="Muzny D.M."/>
            <person name="Neunemann D."/>
            <person name="Ongeri F."/>
            <person name="Pauchet Y."/>
            <person name="Pu L.L."/>
            <person name="Pyrousis I."/>
            <person name="Rao X.J."/>
            <person name="Redding A."/>
            <person name="Roesel C."/>
            <person name="Sanchez-Gracia A."/>
            <person name="Schaack S."/>
            <person name="Shukla A."/>
            <person name="Tetreau G."/>
            <person name="Wang Y."/>
            <person name="Xiong G.H."/>
            <person name="Traut W."/>
            <person name="Walsh T.K."/>
            <person name="Worley K.C."/>
            <person name="Wu D."/>
            <person name="Wu W."/>
            <person name="Wu Y.Q."/>
            <person name="Zhang X."/>
            <person name="Zou Z."/>
            <person name="Zucker H."/>
            <person name="Briscoe A.D."/>
            <person name="Burmester T."/>
            <person name="Clem R.J."/>
            <person name="Feyereisen R."/>
            <person name="Grimmelikhuijzen C.J.P."/>
            <person name="Hamodrakas S.J."/>
            <person name="Hansson B.S."/>
            <person name="Huguet E."/>
            <person name="Jermiin L.S."/>
            <person name="Lan Q."/>
            <person name="Lehman H.K."/>
            <person name="Lorenzen M."/>
            <person name="Merzendorfer H."/>
            <person name="Michalopoulos I."/>
            <person name="Morton D.B."/>
            <person name="Muthukrishnan S."/>
            <person name="Oakeshott J.G."/>
            <person name="Palmer W."/>
            <person name="Park Y."/>
            <person name="Passarelli A.L."/>
            <person name="Rozas J."/>
            <person name="Schwartz L.M."/>
            <person name="Smith W."/>
            <person name="Southgate A."/>
            <person name="Vilcinskas A."/>
            <person name="Vogt R."/>
            <person name="Wang P."/>
            <person name="Werren J."/>
            <person name="Yu X.Q."/>
            <person name="Zhou J.J."/>
            <person name="Brown S.J."/>
            <person name="Scherer S.E."/>
            <person name="Richards S."/>
            <person name="Blissard G.W."/>
        </authorList>
    </citation>
    <scope>NUCLEOTIDE SEQUENCE</scope>
</reference>
<name>A0A921YNM1_MANSE</name>
<keyword evidence="1" id="KW-0732">Signal</keyword>
<keyword evidence="3" id="KW-1185">Reference proteome</keyword>
<dbReference type="EMBL" id="JH668290">
    <property type="protein sequence ID" value="KAG6441947.1"/>
    <property type="molecule type" value="Genomic_DNA"/>
</dbReference>
<gene>
    <name evidence="2" type="ORF">O3G_MSEX002143</name>
</gene>
<proteinExistence type="predicted"/>
<organism evidence="2 3">
    <name type="scientific">Manduca sexta</name>
    <name type="common">Tobacco hawkmoth</name>
    <name type="synonym">Tobacco hornworm</name>
    <dbReference type="NCBI Taxonomy" id="7130"/>
    <lineage>
        <taxon>Eukaryota</taxon>
        <taxon>Metazoa</taxon>
        <taxon>Ecdysozoa</taxon>
        <taxon>Arthropoda</taxon>
        <taxon>Hexapoda</taxon>
        <taxon>Insecta</taxon>
        <taxon>Pterygota</taxon>
        <taxon>Neoptera</taxon>
        <taxon>Endopterygota</taxon>
        <taxon>Lepidoptera</taxon>
        <taxon>Glossata</taxon>
        <taxon>Ditrysia</taxon>
        <taxon>Bombycoidea</taxon>
        <taxon>Sphingidae</taxon>
        <taxon>Sphinginae</taxon>
        <taxon>Sphingini</taxon>
        <taxon>Manduca</taxon>
    </lineage>
</organism>
<evidence type="ECO:0000313" key="3">
    <source>
        <dbReference type="Proteomes" id="UP000791440"/>
    </source>
</evidence>
<evidence type="ECO:0000256" key="1">
    <source>
        <dbReference type="SAM" id="SignalP"/>
    </source>
</evidence>
<feature type="chain" id="PRO_5037885179" evidence="1">
    <location>
        <begin position="19"/>
        <end position="235"/>
    </location>
</feature>